<comment type="caution">
    <text evidence="2">The sequence shown here is derived from an EMBL/GenBank/DDBJ whole genome shotgun (WGS) entry which is preliminary data.</text>
</comment>
<dbReference type="GO" id="GO:0016740">
    <property type="term" value="F:transferase activity"/>
    <property type="evidence" value="ECO:0007669"/>
    <property type="project" value="UniProtKB-KW"/>
</dbReference>
<sequence>MTSLPQEDDMGQVSDWFEERPINKTSRQKLARMTGDRVLFAGVDWAKFPEGTQAGSKVRMLDYACGPGFLSKIFGPYVSSIHAVDASAAMIEKYKNNMNEFGLACEKVAVMVGNLLSDPPEPSLLASEEYQHFDFITVGSALHHFPSAENAVRLLGERLKPGGVLLIQDLYSHVSSEAVQESGQAKHPQQKEGDIKALMEKAGLVDFKFEVLQENLEIELLSEEVCQIQCFIARAARPLS</sequence>
<dbReference type="CDD" id="cd02440">
    <property type="entry name" value="AdoMet_MTases"/>
    <property type="match status" value="1"/>
</dbReference>
<dbReference type="Pfam" id="PF13489">
    <property type="entry name" value="Methyltransf_23"/>
    <property type="match status" value="1"/>
</dbReference>
<dbReference type="EMBL" id="CAJRGZ010000015">
    <property type="protein sequence ID" value="CAG5145310.1"/>
    <property type="molecule type" value="Genomic_DNA"/>
</dbReference>
<dbReference type="SUPFAM" id="SSF53335">
    <property type="entry name" value="S-adenosyl-L-methionine-dependent methyltransferases"/>
    <property type="match status" value="1"/>
</dbReference>
<evidence type="ECO:0000313" key="2">
    <source>
        <dbReference type="EMBL" id="CAG5145310.1"/>
    </source>
</evidence>
<organism evidence="2 3">
    <name type="scientific">Alternaria atra</name>
    <dbReference type="NCBI Taxonomy" id="119953"/>
    <lineage>
        <taxon>Eukaryota</taxon>
        <taxon>Fungi</taxon>
        <taxon>Dikarya</taxon>
        <taxon>Ascomycota</taxon>
        <taxon>Pezizomycotina</taxon>
        <taxon>Dothideomycetes</taxon>
        <taxon>Pleosporomycetidae</taxon>
        <taxon>Pleosporales</taxon>
        <taxon>Pleosporineae</taxon>
        <taxon>Pleosporaceae</taxon>
        <taxon>Alternaria</taxon>
        <taxon>Alternaria sect. Ulocladioides</taxon>
    </lineage>
</organism>
<proteinExistence type="predicted"/>
<dbReference type="PANTHER" id="PTHR43861">
    <property type="entry name" value="TRANS-ACONITATE 2-METHYLTRANSFERASE-RELATED"/>
    <property type="match status" value="1"/>
</dbReference>
<dbReference type="RefSeq" id="XP_043165223.1">
    <property type="nucleotide sequence ID" value="XM_043309288.1"/>
</dbReference>
<dbReference type="Proteomes" id="UP000676310">
    <property type="component" value="Unassembled WGS sequence"/>
</dbReference>
<dbReference type="Gene3D" id="3.40.50.150">
    <property type="entry name" value="Vaccinia Virus protein VP39"/>
    <property type="match status" value="1"/>
</dbReference>
<evidence type="ECO:0000313" key="3">
    <source>
        <dbReference type="Proteomes" id="UP000676310"/>
    </source>
</evidence>
<accession>A0A8J2N2L8</accession>
<dbReference type="PANTHER" id="PTHR43861:SF3">
    <property type="entry name" value="PUTATIVE (AFU_ORTHOLOGUE AFUA_2G14390)-RELATED"/>
    <property type="match status" value="1"/>
</dbReference>
<evidence type="ECO:0000256" key="1">
    <source>
        <dbReference type="ARBA" id="ARBA00022679"/>
    </source>
</evidence>
<evidence type="ECO:0008006" key="4">
    <source>
        <dbReference type="Google" id="ProtNLM"/>
    </source>
</evidence>
<keyword evidence="3" id="KW-1185">Reference proteome</keyword>
<dbReference type="GeneID" id="67013052"/>
<keyword evidence="1" id="KW-0808">Transferase</keyword>
<name>A0A8J2N2L8_9PLEO</name>
<protein>
    <recommendedName>
        <fullName evidence="4">S-adenosyl-L-methionine-dependent methyltransferase</fullName>
    </recommendedName>
</protein>
<dbReference type="AlphaFoldDB" id="A0A8J2N2L8"/>
<dbReference type="OrthoDB" id="3647at2759"/>
<dbReference type="InterPro" id="IPR029063">
    <property type="entry name" value="SAM-dependent_MTases_sf"/>
</dbReference>
<gene>
    <name evidence="2" type="ORF">ALTATR162_LOCUS1690</name>
</gene>
<reference evidence="2" key="1">
    <citation type="submission" date="2021-05" db="EMBL/GenBank/DDBJ databases">
        <authorList>
            <person name="Stam R."/>
        </authorList>
    </citation>
    <scope>NUCLEOTIDE SEQUENCE</scope>
    <source>
        <strain evidence="2">CS162</strain>
    </source>
</reference>